<name>A0A7J7G0Y5_CAMSI</name>
<accession>A0A7J7G0Y5</accession>
<gene>
    <name evidence="1" type="ORF">HYC85_029095</name>
</gene>
<dbReference type="EMBL" id="JACBKZ010000014">
    <property type="protein sequence ID" value="KAF5932924.1"/>
    <property type="molecule type" value="Genomic_DNA"/>
</dbReference>
<organism evidence="1 2">
    <name type="scientific">Camellia sinensis</name>
    <name type="common">Tea plant</name>
    <name type="synonym">Thea sinensis</name>
    <dbReference type="NCBI Taxonomy" id="4442"/>
    <lineage>
        <taxon>Eukaryota</taxon>
        <taxon>Viridiplantae</taxon>
        <taxon>Streptophyta</taxon>
        <taxon>Embryophyta</taxon>
        <taxon>Tracheophyta</taxon>
        <taxon>Spermatophyta</taxon>
        <taxon>Magnoliopsida</taxon>
        <taxon>eudicotyledons</taxon>
        <taxon>Gunneridae</taxon>
        <taxon>Pentapetalae</taxon>
        <taxon>asterids</taxon>
        <taxon>Ericales</taxon>
        <taxon>Theaceae</taxon>
        <taxon>Camellia</taxon>
    </lineage>
</organism>
<protein>
    <submittedName>
        <fullName evidence="1">Uncharacterized protein</fullName>
    </submittedName>
</protein>
<evidence type="ECO:0000313" key="2">
    <source>
        <dbReference type="Proteomes" id="UP000593564"/>
    </source>
</evidence>
<dbReference type="Proteomes" id="UP000593564">
    <property type="component" value="Unassembled WGS sequence"/>
</dbReference>
<sequence length="108" mass="12084">MSSFVHVINVHVCARFECLKFSAERLVSGPLNLLILCLFLDQTLVPLAWRGRGEGLVDHIWHLSATFPPCRPLEVVSQLGEVAGRPPEVADDHFSYFLDIFFASRASC</sequence>
<reference evidence="2" key="1">
    <citation type="journal article" date="2020" name="Nat. Commun.">
        <title>Genome assembly of wild tea tree DASZ reveals pedigree and selection history of tea varieties.</title>
        <authorList>
            <person name="Zhang W."/>
            <person name="Zhang Y."/>
            <person name="Qiu H."/>
            <person name="Guo Y."/>
            <person name="Wan H."/>
            <person name="Zhang X."/>
            <person name="Scossa F."/>
            <person name="Alseekh S."/>
            <person name="Zhang Q."/>
            <person name="Wang P."/>
            <person name="Xu L."/>
            <person name="Schmidt M.H."/>
            <person name="Jia X."/>
            <person name="Li D."/>
            <person name="Zhu A."/>
            <person name="Guo F."/>
            <person name="Chen W."/>
            <person name="Ni D."/>
            <person name="Usadel B."/>
            <person name="Fernie A.R."/>
            <person name="Wen W."/>
        </authorList>
    </citation>
    <scope>NUCLEOTIDE SEQUENCE [LARGE SCALE GENOMIC DNA]</scope>
    <source>
        <strain evidence="2">cv. G240</strain>
    </source>
</reference>
<reference evidence="1 2" key="2">
    <citation type="submission" date="2020-07" db="EMBL/GenBank/DDBJ databases">
        <title>Genome assembly of wild tea tree DASZ reveals pedigree and selection history of tea varieties.</title>
        <authorList>
            <person name="Zhang W."/>
        </authorList>
    </citation>
    <scope>NUCLEOTIDE SEQUENCE [LARGE SCALE GENOMIC DNA]</scope>
    <source>
        <strain evidence="2">cv. G240</strain>
        <tissue evidence="1">Leaf</tissue>
    </source>
</reference>
<keyword evidence="2" id="KW-1185">Reference proteome</keyword>
<comment type="caution">
    <text evidence="1">The sequence shown here is derived from an EMBL/GenBank/DDBJ whole genome shotgun (WGS) entry which is preliminary data.</text>
</comment>
<evidence type="ECO:0000313" key="1">
    <source>
        <dbReference type="EMBL" id="KAF5932924.1"/>
    </source>
</evidence>
<dbReference type="AlphaFoldDB" id="A0A7J7G0Y5"/>
<proteinExistence type="predicted"/>